<comment type="catalytic activity">
    <reaction evidence="18">
        <text>cholesterol + reduced [NADPH--hemoprotein reductase] + O2 = 7alpha-hydroxycholesterol + oxidized [NADPH--hemoprotein reductase] + H2O + H(+)</text>
        <dbReference type="Rhea" id="RHEA:21812"/>
        <dbReference type="Rhea" id="RHEA-COMP:11964"/>
        <dbReference type="Rhea" id="RHEA-COMP:11965"/>
        <dbReference type="ChEBI" id="CHEBI:15377"/>
        <dbReference type="ChEBI" id="CHEBI:15378"/>
        <dbReference type="ChEBI" id="CHEBI:15379"/>
        <dbReference type="ChEBI" id="CHEBI:16113"/>
        <dbReference type="ChEBI" id="CHEBI:17500"/>
        <dbReference type="ChEBI" id="CHEBI:57618"/>
        <dbReference type="ChEBI" id="CHEBI:58210"/>
        <dbReference type="EC" id="1.14.14.23"/>
    </reaction>
</comment>
<proteinExistence type="inferred from homology"/>
<keyword evidence="10" id="KW-0492">Microsome</keyword>
<protein>
    <recommendedName>
        <fullName evidence="18">Cholesterol 7-alpha-monooxygenase</fullName>
        <ecNumber evidence="18">1.14.14.23</ecNumber>
    </recommendedName>
</protein>
<dbReference type="PIRSF" id="PIRSF500625">
    <property type="entry name" value="Cytochrome_CYP7A1"/>
    <property type="match status" value="1"/>
</dbReference>
<gene>
    <name evidence="23" type="primary">LOC109696686</name>
    <name evidence="23" type="synonym">Cyp7a1</name>
</gene>
<evidence type="ECO:0000256" key="2">
    <source>
        <dbReference type="ARBA" id="ARBA00004524"/>
    </source>
</evidence>
<dbReference type="OrthoDB" id="6692864at2759"/>
<evidence type="ECO:0000256" key="8">
    <source>
        <dbReference type="ARBA" id="ARBA00022723"/>
    </source>
</evidence>
<dbReference type="GO" id="GO:0006699">
    <property type="term" value="P:bile acid biosynthetic process"/>
    <property type="evidence" value="ECO:0007669"/>
    <property type="project" value="UniProtKB-UniPathway"/>
</dbReference>
<evidence type="ECO:0000313" key="23">
    <source>
        <dbReference type="RefSeq" id="XP_020035397.1"/>
    </source>
</evidence>
<evidence type="ECO:0000256" key="21">
    <source>
        <dbReference type="SAM" id="Phobius"/>
    </source>
</evidence>
<dbReference type="AlphaFoldDB" id="A0A8B7VUR5"/>
<evidence type="ECO:0000256" key="1">
    <source>
        <dbReference type="ARBA" id="ARBA00001971"/>
    </source>
</evidence>
<dbReference type="CDD" id="cd20631">
    <property type="entry name" value="CYP7A1"/>
    <property type="match status" value="1"/>
</dbReference>
<dbReference type="InterPro" id="IPR036396">
    <property type="entry name" value="Cyt_P450_sf"/>
</dbReference>
<evidence type="ECO:0000256" key="19">
    <source>
        <dbReference type="PIRSR" id="PIRSR000047-1"/>
    </source>
</evidence>
<keyword evidence="13" id="KW-0503">Monooxygenase</keyword>
<dbReference type="KEGG" id="ccan:109696686"/>
<dbReference type="GO" id="GO:0042632">
    <property type="term" value="P:cholesterol homeostasis"/>
    <property type="evidence" value="ECO:0007669"/>
    <property type="project" value="InterPro"/>
</dbReference>
<evidence type="ECO:0000256" key="13">
    <source>
        <dbReference type="ARBA" id="ARBA00023033"/>
    </source>
</evidence>
<evidence type="ECO:0000256" key="5">
    <source>
        <dbReference type="ARBA" id="ARBA00010617"/>
    </source>
</evidence>
<dbReference type="InterPro" id="IPR050529">
    <property type="entry name" value="CYP450_sterol_14alpha_dmase"/>
</dbReference>
<dbReference type="SUPFAM" id="SSF48264">
    <property type="entry name" value="Cytochrome P450"/>
    <property type="match status" value="1"/>
</dbReference>
<dbReference type="UniPathway" id="UPA00221"/>
<dbReference type="PIRSF" id="PIRSF000047">
    <property type="entry name" value="Cytochrome_CYPVIIA1"/>
    <property type="match status" value="1"/>
</dbReference>
<dbReference type="PRINTS" id="PR00465">
    <property type="entry name" value="EP450IV"/>
</dbReference>
<dbReference type="RefSeq" id="XP_020035397.1">
    <property type="nucleotide sequence ID" value="XM_020179808.1"/>
</dbReference>
<keyword evidence="12 18" id="KW-0408">Iron</keyword>
<keyword evidence="6 18" id="KW-0153">Cholesterol metabolism</keyword>
<dbReference type="EC" id="1.14.14.23" evidence="18"/>
<dbReference type="InterPro" id="IPR001128">
    <property type="entry name" value="Cyt_P450"/>
</dbReference>
<name>A0A8B7VUR5_CASCN</name>
<dbReference type="GO" id="GO:0071333">
    <property type="term" value="P:cellular response to glucose stimulus"/>
    <property type="evidence" value="ECO:0007669"/>
    <property type="project" value="InterPro"/>
</dbReference>
<dbReference type="Pfam" id="PF00067">
    <property type="entry name" value="p450"/>
    <property type="match status" value="1"/>
</dbReference>
<keyword evidence="11" id="KW-0560">Oxidoreductase</keyword>
<dbReference type="CTD" id="1581"/>
<dbReference type="Gene3D" id="1.10.630.10">
    <property type="entry name" value="Cytochrome P450"/>
    <property type="match status" value="1"/>
</dbReference>
<dbReference type="PANTHER" id="PTHR24304:SF1">
    <property type="entry name" value="CYTOCHROME P450 7A1"/>
    <property type="match status" value="1"/>
</dbReference>
<dbReference type="InterPro" id="IPR002403">
    <property type="entry name" value="Cyt_P450_E_grp-IV"/>
</dbReference>
<dbReference type="GO" id="GO:0070857">
    <property type="term" value="P:regulation of bile acid biosynthetic process"/>
    <property type="evidence" value="ECO:0007669"/>
    <property type="project" value="UniProtKB-ARBA"/>
</dbReference>
<comment type="pathway">
    <text evidence="4 18">Lipid metabolism; bile acid biosynthesis.</text>
</comment>
<dbReference type="FunFam" id="1.10.630.10:FF:000034">
    <property type="entry name" value="Cholesterol 7-alpha-monooxygenase"/>
    <property type="match status" value="1"/>
</dbReference>
<comment type="subcellular location">
    <subcellularLocation>
        <location evidence="3 18">Endoplasmic reticulum membrane</location>
    </subcellularLocation>
    <subcellularLocation>
        <location evidence="2">Microsome membrane</location>
    </subcellularLocation>
</comment>
<comment type="cofactor">
    <cofactor evidence="1 18 19">
        <name>heme</name>
        <dbReference type="ChEBI" id="CHEBI:30413"/>
    </cofactor>
</comment>
<evidence type="ECO:0000256" key="7">
    <source>
        <dbReference type="ARBA" id="ARBA00022617"/>
    </source>
</evidence>
<evidence type="ECO:0000256" key="16">
    <source>
        <dbReference type="ARBA" id="ARBA00023166"/>
    </source>
</evidence>
<dbReference type="GO" id="GO:0020037">
    <property type="term" value="F:heme binding"/>
    <property type="evidence" value="ECO:0007669"/>
    <property type="project" value="InterPro"/>
</dbReference>
<evidence type="ECO:0000256" key="10">
    <source>
        <dbReference type="ARBA" id="ARBA00022848"/>
    </source>
</evidence>
<evidence type="ECO:0000256" key="11">
    <source>
        <dbReference type="ARBA" id="ARBA00023002"/>
    </source>
</evidence>
<evidence type="ECO:0000256" key="6">
    <source>
        <dbReference type="ARBA" id="ARBA00022548"/>
    </source>
</evidence>
<keyword evidence="22" id="KW-1185">Reference proteome</keyword>
<keyword evidence="17" id="KW-0753">Steroid metabolism</keyword>
<evidence type="ECO:0000256" key="15">
    <source>
        <dbReference type="ARBA" id="ARBA00023136"/>
    </source>
</evidence>
<keyword evidence="14" id="KW-0443">Lipid metabolism</keyword>
<keyword evidence="7 18" id="KW-0349">Heme</keyword>
<comment type="similarity">
    <text evidence="5 18">Belongs to the cytochrome P450 family.</text>
</comment>
<evidence type="ECO:0000313" key="22">
    <source>
        <dbReference type="Proteomes" id="UP001732720"/>
    </source>
</evidence>
<dbReference type="PANTHER" id="PTHR24304">
    <property type="entry name" value="CYTOCHROME P450 FAMILY 7"/>
    <property type="match status" value="1"/>
</dbReference>
<keyword evidence="21" id="KW-0812">Transmembrane</keyword>
<feature type="binding site" evidence="20">
    <location>
        <position position="289"/>
    </location>
    <ligand>
        <name>substrate</name>
    </ligand>
</feature>
<dbReference type="InterPro" id="IPR030681">
    <property type="entry name" value="Cholesterol_7a_monooxygenase"/>
</dbReference>
<keyword evidence="8 18" id="KW-0479">Metal-binding</keyword>
<dbReference type="GO" id="GO:0010893">
    <property type="term" value="P:positive regulation of steroid biosynthetic process"/>
    <property type="evidence" value="ECO:0007669"/>
    <property type="project" value="UniProtKB-ARBA"/>
</dbReference>
<organism evidence="23">
    <name type="scientific">Castor canadensis</name>
    <name type="common">American beaver</name>
    <dbReference type="NCBI Taxonomy" id="51338"/>
    <lineage>
        <taxon>Eukaryota</taxon>
        <taxon>Metazoa</taxon>
        <taxon>Chordata</taxon>
        <taxon>Craniata</taxon>
        <taxon>Vertebrata</taxon>
        <taxon>Euteleostomi</taxon>
        <taxon>Mammalia</taxon>
        <taxon>Eutheria</taxon>
        <taxon>Euarchontoglires</taxon>
        <taxon>Glires</taxon>
        <taxon>Rodentia</taxon>
        <taxon>Castorimorpha</taxon>
        <taxon>Castoridae</taxon>
        <taxon>Castor</taxon>
    </lineage>
</organism>
<evidence type="ECO:0000256" key="3">
    <source>
        <dbReference type="ARBA" id="ARBA00004586"/>
    </source>
</evidence>
<feature type="binding site" description="axial binding residue" evidence="19">
    <location>
        <position position="441"/>
    </location>
    <ligand>
        <name>heme</name>
        <dbReference type="ChEBI" id="CHEBI:30413"/>
    </ligand>
    <ligandPart>
        <name>Fe</name>
        <dbReference type="ChEBI" id="CHEBI:18248"/>
    </ligandPart>
</feature>
<feature type="transmembrane region" description="Helical" evidence="21">
    <location>
        <begin position="6"/>
        <end position="24"/>
    </location>
</feature>
<accession>A0A8B7VUR5</accession>
<reference evidence="23" key="1">
    <citation type="submission" date="2025-08" db="UniProtKB">
        <authorList>
            <consortium name="RefSeq"/>
        </authorList>
    </citation>
    <scope>IDENTIFICATION</scope>
    <source>
        <tissue evidence="23">Leukocyte</tissue>
    </source>
</reference>
<dbReference type="Proteomes" id="UP001732720">
    <property type="component" value="Chromosome 3"/>
</dbReference>
<evidence type="ECO:0000256" key="12">
    <source>
        <dbReference type="ARBA" id="ARBA00023004"/>
    </source>
</evidence>
<evidence type="ECO:0000256" key="20">
    <source>
        <dbReference type="PIRSR" id="PIRSR000047-2"/>
    </source>
</evidence>
<keyword evidence="16" id="KW-1207">Sterol metabolism</keyword>
<dbReference type="GO" id="GO:0005789">
    <property type="term" value="C:endoplasmic reticulum membrane"/>
    <property type="evidence" value="ECO:0007669"/>
    <property type="project" value="UniProtKB-SubCell"/>
</dbReference>
<evidence type="ECO:0000256" key="4">
    <source>
        <dbReference type="ARBA" id="ARBA00004860"/>
    </source>
</evidence>
<evidence type="ECO:0000256" key="17">
    <source>
        <dbReference type="ARBA" id="ARBA00023221"/>
    </source>
</evidence>
<keyword evidence="21" id="KW-1133">Transmembrane helix</keyword>
<keyword evidence="15 18" id="KW-0472">Membrane</keyword>
<dbReference type="GO" id="GO:0008123">
    <property type="term" value="F:cholesterol 7-alpha-monooxygenase activity"/>
    <property type="evidence" value="ECO:0007669"/>
    <property type="project" value="UniProtKB-UniRule"/>
</dbReference>
<sequence>MLTTSLIWGIVTAVCCCLWLIFGIRRRQMGEPPLENGLIPYLGCALKFGANPLEFLRENQRKHGHVFTCKLMGKYVHFVTNSLSYHKVLSHGKYFDWKKFHYTTSAQAFGHRSIDPSDGNTTENINNTFNKTLQGDALNSLSEAMMENLQLVMRPPGFPKSKSAAWVTEGMYAFCYRVMFEAGYLTLFGRDHTRQDTQRALILNNLDNFKQFDKVFPALVAGLPIHMFKTAHKARERLAEGLKHEKLRTRDQVSELIRLRMFLNDTLSTFDDTEKAKTHLAILWASQANTIPATFWSLFQMMRSPEAMKAATEEVNKVLENAGQKLSNSIYLNQMQLNDLPVLDSIIKEALRLSSASLNIRTAKEDFTLHLEDGSYNIRKDDIIALYPQLIHLDPEIYPDPMTFKYDRYLDENRKTKTTFYSNGIKLKYYYMPFGSGAMICPGRLFAVQEIKQFLILMLSCFELEFVDSHIMCPLLDQSRAGLGILPPLNDIEFKYKLKHL</sequence>
<evidence type="ECO:0000256" key="14">
    <source>
        <dbReference type="ARBA" id="ARBA00023098"/>
    </source>
</evidence>
<evidence type="ECO:0000256" key="18">
    <source>
        <dbReference type="PIRNR" id="PIRNR000047"/>
    </source>
</evidence>
<dbReference type="RefSeq" id="XP_020035397.1">
    <property type="nucleotide sequence ID" value="XM_020179808.2"/>
</dbReference>
<dbReference type="InterPro" id="IPR024204">
    <property type="entry name" value="Cyt_P450_CYP7A1-type"/>
</dbReference>
<dbReference type="GO" id="GO:0006707">
    <property type="term" value="P:cholesterol catabolic process"/>
    <property type="evidence" value="ECO:0007669"/>
    <property type="project" value="InterPro"/>
</dbReference>
<dbReference type="GO" id="GO:0005506">
    <property type="term" value="F:iron ion binding"/>
    <property type="evidence" value="ECO:0007669"/>
    <property type="project" value="InterPro"/>
</dbReference>
<evidence type="ECO:0000256" key="9">
    <source>
        <dbReference type="ARBA" id="ARBA00022824"/>
    </source>
</evidence>
<keyword evidence="9 18" id="KW-0256">Endoplasmic reticulum</keyword>